<sequence>MLAHLADVPDTIDGKKGFEVLGTRLNMSTADYPQTDGQTERVSRVVKDMLRSTCAETPKRWSAMLPLVEFTSNRAVHTFTDLTPFYHPRVPVTPSRRDFGFDGGEVDGQEDISTTALLKQVDDFLSTRLSVLRRIRDAMAERQYVQKEQADTRSRGNLGIFELEDKMLLNAKNLDPAAARRPPRR</sequence>
<accession>A0A225WMA7</accession>
<reference evidence="2" key="1">
    <citation type="submission" date="2017-03" db="EMBL/GenBank/DDBJ databases">
        <title>Phytopthora megakarya and P. palmivora, two closely related causual agents of cacao black pod achieved similar genome size and gene model numbers by different mechanisms.</title>
        <authorList>
            <person name="Ali S."/>
            <person name="Shao J."/>
            <person name="Larry D.J."/>
            <person name="Kronmiller B."/>
            <person name="Shen D."/>
            <person name="Strem M.D."/>
            <person name="Melnick R.L."/>
            <person name="Guiltinan M.J."/>
            <person name="Tyler B.M."/>
            <person name="Meinhardt L.W."/>
            <person name="Bailey B.A."/>
        </authorList>
    </citation>
    <scope>NUCLEOTIDE SEQUENCE [LARGE SCALE GENOMIC DNA]</scope>
    <source>
        <strain evidence="2">zdho120</strain>
    </source>
</reference>
<dbReference type="InterPro" id="IPR050951">
    <property type="entry name" value="Retrovirus_Pol_polyprotein"/>
</dbReference>
<dbReference type="GO" id="GO:0003676">
    <property type="term" value="F:nucleic acid binding"/>
    <property type="evidence" value="ECO:0007669"/>
    <property type="project" value="InterPro"/>
</dbReference>
<dbReference type="EMBL" id="NBNE01000564">
    <property type="protein sequence ID" value="OWZ18614.1"/>
    <property type="molecule type" value="Genomic_DNA"/>
</dbReference>
<dbReference type="Gene3D" id="3.30.420.10">
    <property type="entry name" value="Ribonuclease H-like superfamily/Ribonuclease H"/>
    <property type="match status" value="1"/>
</dbReference>
<dbReference type="InterPro" id="IPR036397">
    <property type="entry name" value="RNaseH_sf"/>
</dbReference>
<dbReference type="PANTHER" id="PTHR37984">
    <property type="entry name" value="PROTEIN CBG26694"/>
    <property type="match status" value="1"/>
</dbReference>
<evidence type="ECO:0000313" key="1">
    <source>
        <dbReference type="EMBL" id="OWZ18614.1"/>
    </source>
</evidence>
<dbReference type="PANTHER" id="PTHR37984:SF5">
    <property type="entry name" value="PROTEIN NYNRIN-LIKE"/>
    <property type="match status" value="1"/>
</dbReference>
<name>A0A225WMA7_9STRA</name>
<gene>
    <name evidence="1" type="ORF">PHMEG_0007279</name>
</gene>
<protein>
    <submittedName>
        <fullName evidence="1">Pol Polyprotein</fullName>
    </submittedName>
</protein>
<evidence type="ECO:0000313" key="2">
    <source>
        <dbReference type="Proteomes" id="UP000198211"/>
    </source>
</evidence>
<dbReference type="Proteomes" id="UP000198211">
    <property type="component" value="Unassembled WGS sequence"/>
</dbReference>
<proteinExistence type="predicted"/>
<dbReference type="AlphaFoldDB" id="A0A225WMA7"/>
<organism evidence="1 2">
    <name type="scientific">Phytophthora megakarya</name>
    <dbReference type="NCBI Taxonomy" id="4795"/>
    <lineage>
        <taxon>Eukaryota</taxon>
        <taxon>Sar</taxon>
        <taxon>Stramenopiles</taxon>
        <taxon>Oomycota</taxon>
        <taxon>Peronosporomycetes</taxon>
        <taxon>Peronosporales</taxon>
        <taxon>Peronosporaceae</taxon>
        <taxon>Phytophthora</taxon>
    </lineage>
</organism>
<keyword evidence="2" id="KW-1185">Reference proteome</keyword>
<dbReference type="OrthoDB" id="122647at2759"/>
<dbReference type="SUPFAM" id="SSF53098">
    <property type="entry name" value="Ribonuclease H-like"/>
    <property type="match status" value="1"/>
</dbReference>
<dbReference type="STRING" id="4795.A0A225WMA7"/>
<dbReference type="InterPro" id="IPR012337">
    <property type="entry name" value="RNaseH-like_sf"/>
</dbReference>
<comment type="caution">
    <text evidence="1">The sequence shown here is derived from an EMBL/GenBank/DDBJ whole genome shotgun (WGS) entry which is preliminary data.</text>
</comment>